<sequence>MSVVVAFGLASIMLCIGLVIRVKVPFIRNMLVPTSIIAGILGFIVMNTGFITSTDSNMYINIVNYLFAIMFISLTLTSNNESESEKSGGKNIAKGAIGLGLIWNILYALTPLVGALVIMGIGGFFGMNPIYGLIIPFAFTQGPGQASTFGTVMEQQYGIENAATVGITFAAIGFIICFVIGVPLARLGIKKGMAKNLGSAKIADFIKRGFYTKEEKREELGKETMFSGNIDTMTFHFAIIGLCLIMALLISEAVSYIPAIGSTFSGLLFVYGMFSGYLMKFILKKLGIDYMLDNTFQSKITGWATDYLVVSSFMGVPLSLVGNWMIPIIITSIVVSIFVLAICIFFGQRIGGRNDFERTLGLFGATTGQVHSGLALIRIIDPTFKTTAAIELGLMNLAMMPSFLTVLSIFAISSGTFSWNIGILLILAPVPVYLILLKFLKSLGKKTYTWKTKPESEDENEEIDTFAAK</sequence>
<reference evidence="3" key="1">
    <citation type="journal article" date="2019" name="Int. J. Syst. Evol. Microbiol.">
        <title>The Global Catalogue of Microorganisms (GCM) 10K type strain sequencing project: providing services to taxonomists for standard genome sequencing and annotation.</title>
        <authorList>
            <consortium name="The Broad Institute Genomics Platform"/>
            <consortium name="The Broad Institute Genome Sequencing Center for Infectious Disease"/>
            <person name="Wu L."/>
            <person name="Ma J."/>
        </authorList>
    </citation>
    <scope>NUCLEOTIDE SEQUENCE [LARGE SCALE GENOMIC DNA]</scope>
    <source>
        <strain evidence="3">JCM 30234</strain>
    </source>
</reference>
<evidence type="ECO:0000313" key="2">
    <source>
        <dbReference type="EMBL" id="MFC7747219.1"/>
    </source>
</evidence>
<feature type="transmembrane region" description="Helical" evidence="1">
    <location>
        <begin position="232"/>
        <end position="250"/>
    </location>
</feature>
<dbReference type="EMBL" id="JBHTGR010000016">
    <property type="protein sequence ID" value="MFC7747219.1"/>
    <property type="molecule type" value="Genomic_DNA"/>
</dbReference>
<feature type="transmembrane region" description="Helical" evidence="1">
    <location>
        <begin position="58"/>
        <end position="76"/>
    </location>
</feature>
<dbReference type="PANTHER" id="PTHR36178:SF1">
    <property type="entry name" value="SODIUM_GLUTAMATE SYMPORTER"/>
    <property type="match status" value="1"/>
</dbReference>
<organism evidence="2 3">
    <name type="scientific">Lentibacillus kimchii</name>
    <dbReference type="NCBI Taxonomy" id="1542911"/>
    <lineage>
        <taxon>Bacteria</taxon>
        <taxon>Bacillati</taxon>
        <taxon>Bacillota</taxon>
        <taxon>Bacilli</taxon>
        <taxon>Bacillales</taxon>
        <taxon>Bacillaceae</taxon>
        <taxon>Lentibacillus</taxon>
    </lineage>
</organism>
<feature type="transmembrane region" description="Helical" evidence="1">
    <location>
        <begin position="300"/>
        <end position="318"/>
    </location>
</feature>
<evidence type="ECO:0000313" key="3">
    <source>
        <dbReference type="Proteomes" id="UP001596620"/>
    </source>
</evidence>
<feature type="transmembrane region" description="Helical" evidence="1">
    <location>
        <begin position="97"/>
        <end position="125"/>
    </location>
</feature>
<evidence type="ECO:0000256" key="1">
    <source>
        <dbReference type="SAM" id="Phobius"/>
    </source>
</evidence>
<feature type="transmembrane region" description="Helical" evidence="1">
    <location>
        <begin position="324"/>
        <end position="346"/>
    </location>
</feature>
<protein>
    <submittedName>
        <fullName evidence="2">Sodium/glutamate symporter</fullName>
    </submittedName>
</protein>
<dbReference type="PANTHER" id="PTHR36178">
    <property type="entry name" value="SLR0625 PROTEIN"/>
    <property type="match status" value="1"/>
</dbReference>
<name>A0ABW2UXC2_9BACI</name>
<accession>A0ABW2UXC2</accession>
<keyword evidence="1" id="KW-0472">Membrane</keyword>
<dbReference type="Proteomes" id="UP001596620">
    <property type="component" value="Unassembled WGS sequence"/>
</dbReference>
<comment type="caution">
    <text evidence="2">The sequence shown here is derived from an EMBL/GenBank/DDBJ whole genome shotgun (WGS) entry which is preliminary data.</text>
</comment>
<feature type="transmembrane region" description="Helical" evidence="1">
    <location>
        <begin position="6"/>
        <end position="24"/>
    </location>
</feature>
<feature type="transmembrane region" description="Helical" evidence="1">
    <location>
        <begin position="417"/>
        <end position="436"/>
    </location>
</feature>
<dbReference type="RefSeq" id="WP_382358733.1">
    <property type="nucleotide sequence ID" value="NZ_JBHTGR010000016.1"/>
</dbReference>
<keyword evidence="1" id="KW-1133">Transmembrane helix</keyword>
<keyword evidence="1" id="KW-0812">Transmembrane</keyword>
<keyword evidence="3" id="KW-1185">Reference proteome</keyword>
<feature type="transmembrane region" description="Helical" evidence="1">
    <location>
        <begin position="388"/>
        <end position="411"/>
    </location>
</feature>
<dbReference type="Pfam" id="PF03616">
    <property type="entry name" value="Glt_symporter"/>
    <property type="match status" value="1"/>
</dbReference>
<feature type="transmembrane region" description="Helical" evidence="1">
    <location>
        <begin position="31"/>
        <end position="52"/>
    </location>
</feature>
<gene>
    <name evidence="2" type="ORF">ACFQU8_08205</name>
</gene>
<feature type="transmembrane region" description="Helical" evidence="1">
    <location>
        <begin position="256"/>
        <end position="279"/>
    </location>
</feature>
<feature type="transmembrane region" description="Helical" evidence="1">
    <location>
        <begin position="162"/>
        <end position="185"/>
    </location>
</feature>
<dbReference type="InterPro" id="IPR004445">
    <property type="entry name" value="GltS"/>
</dbReference>
<proteinExistence type="predicted"/>